<comment type="caution">
    <text evidence="5">The sequence shown here is derived from an EMBL/GenBank/DDBJ whole genome shotgun (WGS) entry which is preliminary data.</text>
</comment>
<dbReference type="PANTHER" id="PTHR14140">
    <property type="entry name" value="E3 UBIQUITIN-PROTEIN LIGASE UHRF-RELATED"/>
    <property type="match status" value="1"/>
</dbReference>
<feature type="compositionally biased region" description="Basic and acidic residues" evidence="3">
    <location>
        <begin position="49"/>
        <end position="61"/>
    </location>
</feature>
<organism evidence="5 6">
    <name type="scientific">Stereocaulon virgatum</name>
    <dbReference type="NCBI Taxonomy" id="373712"/>
    <lineage>
        <taxon>Eukaryota</taxon>
        <taxon>Fungi</taxon>
        <taxon>Dikarya</taxon>
        <taxon>Ascomycota</taxon>
        <taxon>Pezizomycotina</taxon>
        <taxon>Lecanoromycetes</taxon>
        <taxon>OSLEUM clade</taxon>
        <taxon>Lecanoromycetidae</taxon>
        <taxon>Lecanorales</taxon>
        <taxon>Lecanorineae</taxon>
        <taxon>Stereocaulaceae</taxon>
        <taxon>Stereocaulon</taxon>
    </lineage>
</organism>
<gene>
    <name evidence="5" type="ORF">N7G274_008022</name>
</gene>
<dbReference type="InterPro" id="IPR045134">
    <property type="entry name" value="UHRF1/2-like"/>
</dbReference>
<dbReference type="SUPFAM" id="SSF88697">
    <property type="entry name" value="PUA domain-like"/>
    <property type="match status" value="1"/>
</dbReference>
<feature type="region of interest" description="Disordered" evidence="3">
    <location>
        <begin position="39"/>
        <end position="99"/>
    </location>
</feature>
<name>A0ABR4A1K3_9LECA</name>
<evidence type="ECO:0000313" key="5">
    <source>
        <dbReference type="EMBL" id="KAL2039354.1"/>
    </source>
</evidence>
<dbReference type="SMART" id="SM00466">
    <property type="entry name" value="SRA"/>
    <property type="match status" value="1"/>
</dbReference>
<proteinExistence type="predicted"/>
<feature type="domain" description="YDG" evidence="4">
    <location>
        <begin position="319"/>
        <end position="454"/>
    </location>
</feature>
<evidence type="ECO:0000256" key="1">
    <source>
        <dbReference type="ARBA" id="ARBA00023242"/>
    </source>
</evidence>
<comment type="subcellular location">
    <subcellularLocation>
        <location evidence="2">Nucleus</location>
    </subcellularLocation>
</comment>
<evidence type="ECO:0000259" key="4">
    <source>
        <dbReference type="PROSITE" id="PS51015"/>
    </source>
</evidence>
<dbReference type="PROSITE" id="PS51015">
    <property type="entry name" value="YDG"/>
    <property type="match status" value="1"/>
</dbReference>
<feature type="compositionally biased region" description="Polar residues" evidence="3">
    <location>
        <begin position="88"/>
        <end position="98"/>
    </location>
</feature>
<dbReference type="InterPro" id="IPR003105">
    <property type="entry name" value="SRA_YDG"/>
</dbReference>
<dbReference type="InterPro" id="IPR015947">
    <property type="entry name" value="PUA-like_sf"/>
</dbReference>
<evidence type="ECO:0000256" key="2">
    <source>
        <dbReference type="PROSITE-ProRule" id="PRU00358"/>
    </source>
</evidence>
<sequence length="485" mass="54736">MAQYNNEGKRVFPSFAEEVERKTKEMTFPKVMAVFARRRKEMEEEEARDAEAAQKEQERKPARQGRKRKRPSPEPLFVDDNVEEAQDLQATTDVSPTFETDIGSIATEQPAREAESPNASSAPKPFSALFLKAAGKRKSVTELTESASSKRPFAPPKKAAKKARTTKSTQTLNNRVNLHRGNLQALKHFRTLVSEAEVKCAKQDIPEVFENLRTRLHVMEFYGFLSEPDAEVLIQQSKVLDNDAGLPAVCFRSTLTGLRYPIDIRLDCRALFFRWKNGDYDPHLLRGITSTTSKKQDDKSTRHHRVDPNYPFKIDCSYFGPGELEIGQWWPMQLCAMRDGAHGEMEAGIHGKIEQGAFSIVVSGAGYLNIDNGNSLEYCGTSGSKGFPTTSTLHMLKSFKDGKQIRVLRSSSLGADNPYRPAMGLRYDGLYQIDSLEILDEDTAMHRFKMTRMRGQTPIRYQGVGARPHEEELSQFAKIKELFGK</sequence>
<dbReference type="InterPro" id="IPR036987">
    <property type="entry name" value="SRA-YDG_sf"/>
</dbReference>
<keyword evidence="1 2" id="KW-0539">Nucleus</keyword>
<protein>
    <recommendedName>
        <fullName evidence="4">YDG domain-containing protein</fullName>
    </recommendedName>
</protein>
<evidence type="ECO:0000256" key="3">
    <source>
        <dbReference type="SAM" id="MobiDB-lite"/>
    </source>
</evidence>
<dbReference type="Gene3D" id="2.30.280.10">
    <property type="entry name" value="SRA-YDG"/>
    <property type="match status" value="1"/>
</dbReference>
<evidence type="ECO:0000313" key="6">
    <source>
        <dbReference type="Proteomes" id="UP001590950"/>
    </source>
</evidence>
<dbReference type="Proteomes" id="UP001590950">
    <property type="component" value="Unassembled WGS sequence"/>
</dbReference>
<keyword evidence="6" id="KW-1185">Reference proteome</keyword>
<dbReference type="EMBL" id="JBEFKJ010000026">
    <property type="protein sequence ID" value="KAL2039354.1"/>
    <property type="molecule type" value="Genomic_DNA"/>
</dbReference>
<reference evidence="5 6" key="1">
    <citation type="submission" date="2024-09" db="EMBL/GenBank/DDBJ databases">
        <title>Rethinking Asexuality: The Enigmatic Case of Functional Sexual Genes in Lepraria (Stereocaulaceae).</title>
        <authorList>
            <person name="Doellman M."/>
            <person name="Sun Y."/>
            <person name="Barcenas-Pena A."/>
            <person name="Lumbsch H.T."/>
            <person name="Grewe F."/>
        </authorList>
    </citation>
    <scope>NUCLEOTIDE SEQUENCE [LARGE SCALE GENOMIC DNA]</scope>
    <source>
        <strain evidence="5 6">Mercado 3170</strain>
    </source>
</reference>
<dbReference type="Pfam" id="PF02182">
    <property type="entry name" value="SAD_SRA"/>
    <property type="match status" value="1"/>
</dbReference>
<feature type="region of interest" description="Disordered" evidence="3">
    <location>
        <begin position="141"/>
        <end position="169"/>
    </location>
</feature>
<accession>A0ABR4A1K3</accession>
<dbReference type="PANTHER" id="PTHR14140:SF27">
    <property type="entry name" value="OS04G0289800 PROTEIN"/>
    <property type="match status" value="1"/>
</dbReference>